<dbReference type="RefSeq" id="WP_011797952.1">
    <property type="nucleotide sequence ID" value="NC_008757.1"/>
</dbReference>
<feature type="domain" description="DUF2016" evidence="6">
    <location>
        <begin position="2"/>
        <end position="74"/>
    </location>
</feature>
<evidence type="ECO:0000313" key="8">
    <source>
        <dbReference type="EMBL" id="ABM39579.1"/>
    </source>
</evidence>
<evidence type="ECO:0008006" key="10">
    <source>
        <dbReference type="Google" id="ProtNLM"/>
    </source>
</evidence>
<name>A1VVA1_POLNA</name>
<evidence type="ECO:0000313" key="9">
    <source>
        <dbReference type="Proteomes" id="UP000000644"/>
    </source>
</evidence>
<dbReference type="Proteomes" id="UP000000644">
    <property type="component" value="Plasmid pPNAP01"/>
</dbReference>
<evidence type="ECO:0000256" key="3">
    <source>
        <dbReference type="ARBA" id="ARBA00022801"/>
    </source>
</evidence>
<dbReference type="InterPro" id="IPR018560">
    <property type="entry name" value="DUF2016"/>
</dbReference>
<evidence type="ECO:0000256" key="4">
    <source>
        <dbReference type="ARBA" id="ARBA00022833"/>
    </source>
</evidence>
<keyword evidence="1" id="KW-0645">Protease</keyword>
<sequence length="214" mass="23674">MNLDQITMGVFPLLAASQTGVLQDPEKHGVRYVAASDGMWRAIDTAWLKALTPVALSSKKAVIPYGRLTQSVEFLCSMPPASLWREFAVLAKSTLPNEVAAAMVWNAEQDTWRLAARQSIEANPGFVRYREVELQEGEHFVVDIHSHGNHSAFFSETDDCDDFGSTKVSAVLGCVGQGATQVRIRLMLIDKHIDLKLTCSGGWEVQEEKQEIIL</sequence>
<feature type="domain" description="JAB" evidence="7">
    <location>
        <begin position="80"/>
        <end position="177"/>
    </location>
</feature>
<reference evidence="9" key="1">
    <citation type="journal article" date="2009" name="Environ. Microbiol.">
        <title>The genome of Polaromonas naphthalenivorans strain CJ2, isolated from coal tar-contaminated sediment, reveals physiological and metabolic versatility and evolution through extensive horizontal gene transfer.</title>
        <authorList>
            <person name="Yagi J.M."/>
            <person name="Sims D."/>
            <person name="Brettin T."/>
            <person name="Bruce D."/>
            <person name="Madsen E.L."/>
        </authorList>
    </citation>
    <scope>NUCLEOTIDE SEQUENCE [LARGE SCALE GENOMIC DNA]</scope>
    <source>
        <strain evidence="9">CJ2</strain>
        <plasmid evidence="9">Plasmid pPNAP01</plasmid>
    </source>
</reference>
<dbReference type="Pfam" id="PF09436">
    <property type="entry name" value="DUF2016"/>
    <property type="match status" value="1"/>
</dbReference>
<evidence type="ECO:0000256" key="2">
    <source>
        <dbReference type="ARBA" id="ARBA00022723"/>
    </source>
</evidence>
<dbReference type="SUPFAM" id="SSF102712">
    <property type="entry name" value="JAB1/MPN domain"/>
    <property type="match status" value="1"/>
</dbReference>
<dbReference type="NCBIfam" id="TIGR03735">
    <property type="entry name" value="PRTRC_A"/>
    <property type="match status" value="1"/>
</dbReference>
<organism evidence="8 9">
    <name type="scientific">Polaromonas naphthalenivorans (strain CJ2)</name>
    <dbReference type="NCBI Taxonomy" id="365044"/>
    <lineage>
        <taxon>Bacteria</taxon>
        <taxon>Pseudomonadati</taxon>
        <taxon>Pseudomonadota</taxon>
        <taxon>Betaproteobacteria</taxon>
        <taxon>Burkholderiales</taxon>
        <taxon>Comamonadaceae</taxon>
        <taxon>Polaromonas</taxon>
    </lineage>
</organism>
<keyword evidence="3" id="KW-0378">Hydrolase</keyword>
<evidence type="ECO:0000256" key="5">
    <source>
        <dbReference type="ARBA" id="ARBA00023049"/>
    </source>
</evidence>
<accession>A1VVA1</accession>
<dbReference type="HOGENOM" id="CLU_089247_0_0_4"/>
<evidence type="ECO:0000259" key="7">
    <source>
        <dbReference type="Pfam" id="PF14464"/>
    </source>
</evidence>
<dbReference type="InterPro" id="IPR022499">
    <property type="entry name" value="PRTRC_protein-A"/>
</dbReference>
<dbReference type="GO" id="GO:0046872">
    <property type="term" value="F:metal ion binding"/>
    <property type="evidence" value="ECO:0007669"/>
    <property type="project" value="UniProtKB-KW"/>
</dbReference>
<keyword evidence="2" id="KW-0479">Metal-binding</keyword>
<dbReference type="GO" id="GO:0006508">
    <property type="term" value="P:proteolysis"/>
    <property type="evidence" value="ECO:0007669"/>
    <property type="project" value="UniProtKB-KW"/>
</dbReference>
<dbReference type="InterPro" id="IPR028090">
    <property type="entry name" value="JAB_dom_prok"/>
</dbReference>
<keyword evidence="5" id="KW-0482">Metalloprotease</keyword>
<geneLocation type="plasmid" evidence="8 9">
    <name>pPNAP01</name>
</geneLocation>
<dbReference type="EMBL" id="CP000530">
    <property type="protein sequence ID" value="ABM39579.1"/>
    <property type="molecule type" value="Genomic_DNA"/>
</dbReference>
<keyword evidence="8" id="KW-0614">Plasmid</keyword>
<dbReference type="GO" id="GO:0008237">
    <property type="term" value="F:metallopeptidase activity"/>
    <property type="evidence" value="ECO:0007669"/>
    <property type="project" value="UniProtKB-KW"/>
</dbReference>
<evidence type="ECO:0000256" key="1">
    <source>
        <dbReference type="ARBA" id="ARBA00022670"/>
    </source>
</evidence>
<dbReference type="Pfam" id="PF14464">
    <property type="entry name" value="Prok-JAB"/>
    <property type="match status" value="1"/>
</dbReference>
<proteinExistence type="predicted"/>
<evidence type="ECO:0000259" key="6">
    <source>
        <dbReference type="Pfam" id="PF09436"/>
    </source>
</evidence>
<dbReference type="AlphaFoldDB" id="A1VVA1"/>
<dbReference type="OrthoDB" id="8558084at2"/>
<dbReference type="KEGG" id="pna:Pnap_4297"/>
<gene>
    <name evidence="8" type="ordered locus">Pnap_4297</name>
</gene>
<protein>
    <recommendedName>
        <fullName evidence="10">PRTRC system protein A</fullName>
    </recommendedName>
</protein>
<keyword evidence="9" id="KW-1185">Reference proteome</keyword>
<keyword evidence="4" id="KW-0862">Zinc</keyword>